<comment type="caution">
    <text evidence="1">The sequence shown here is derived from an EMBL/GenBank/DDBJ whole genome shotgun (WGS) entry which is preliminary data.</text>
</comment>
<dbReference type="Proteomes" id="UP001454036">
    <property type="component" value="Unassembled WGS sequence"/>
</dbReference>
<reference evidence="1 2" key="1">
    <citation type="submission" date="2024-01" db="EMBL/GenBank/DDBJ databases">
        <title>The complete chloroplast genome sequence of Lithospermum erythrorhizon: insights into the phylogenetic relationship among Boraginaceae species and the maternal lineages of purple gromwells.</title>
        <authorList>
            <person name="Okada T."/>
            <person name="Watanabe K."/>
        </authorList>
    </citation>
    <scope>NUCLEOTIDE SEQUENCE [LARGE SCALE GENOMIC DNA]</scope>
</reference>
<dbReference type="EMBL" id="BAABME010014640">
    <property type="protein sequence ID" value="GAA0187370.1"/>
    <property type="molecule type" value="Genomic_DNA"/>
</dbReference>
<organism evidence="1 2">
    <name type="scientific">Lithospermum erythrorhizon</name>
    <name type="common">Purple gromwell</name>
    <name type="synonym">Lithospermum officinale var. erythrorhizon</name>
    <dbReference type="NCBI Taxonomy" id="34254"/>
    <lineage>
        <taxon>Eukaryota</taxon>
        <taxon>Viridiplantae</taxon>
        <taxon>Streptophyta</taxon>
        <taxon>Embryophyta</taxon>
        <taxon>Tracheophyta</taxon>
        <taxon>Spermatophyta</taxon>
        <taxon>Magnoliopsida</taxon>
        <taxon>eudicotyledons</taxon>
        <taxon>Gunneridae</taxon>
        <taxon>Pentapetalae</taxon>
        <taxon>asterids</taxon>
        <taxon>lamiids</taxon>
        <taxon>Boraginales</taxon>
        <taxon>Boraginaceae</taxon>
        <taxon>Boraginoideae</taxon>
        <taxon>Lithospermeae</taxon>
        <taxon>Lithospermum</taxon>
    </lineage>
</organism>
<dbReference type="AlphaFoldDB" id="A0AAV3S344"/>
<protein>
    <submittedName>
        <fullName evidence="1">Uncharacterized protein</fullName>
    </submittedName>
</protein>
<sequence>MATSGEKELSVEEASKITKQKVMAAKQYIENHYKEQMKSLHDRRERTPYFTTFLDENVSTFFLFVTGIRKLYSSSAHCVDFSQPRQPGQSIFLLSTGVES</sequence>
<name>A0AAV3S344_LITER</name>
<evidence type="ECO:0000313" key="2">
    <source>
        <dbReference type="Proteomes" id="UP001454036"/>
    </source>
</evidence>
<proteinExistence type="predicted"/>
<gene>
    <name evidence="1" type="ORF">LIER_34658</name>
</gene>
<evidence type="ECO:0000313" key="1">
    <source>
        <dbReference type="EMBL" id="GAA0187370.1"/>
    </source>
</evidence>
<keyword evidence="2" id="KW-1185">Reference proteome</keyword>
<accession>A0AAV3S344</accession>